<dbReference type="InterPro" id="IPR042103">
    <property type="entry name" value="SerRS_1_N_sf"/>
</dbReference>
<dbReference type="PANTHER" id="PTHR43697:SF1">
    <property type="entry name" value="SERINE--TRNA LIGASE"/>
    <property type="match status" value="1"/>
</dbReference>
<proteinExistence type="inferred from homology"/>
<dbReference type="CDD" id="cd00770">
    <property type="entry name" value="SerRS_core"/>
    <property type="match status" value="1"/>
</dbReference>
<keyword evidence="6" id="KW-0436">Ligase</keyword>
<accession>V6DHF7</accession>
<dbReference type="SUPFAM" id="SSF46589">
    <property type="entry name" value="tRNA-binding arm"/>
    <property type="match status" value="1"/>
</dbReference>
<evidence type="ECO:0000256" key="17">
    <source>
        <dbReference type="SAM" id="Coils"/>
    </source>
</evidence>
<gene>
    <name evidence="19" type="primary">serS</name>
    <name evidence="19" type="ORF">BABL1_gene_114</name>
</gene>
<keyword evidence="17" id="KW-0175">Coiled coil</keyword>
<organism evidence="19 20">
    <name type="scientific">Candidatus Babela massiliensis</name>
    <dbReference type="NCBI Taxonomy" id="673862"/>
    <lineage>
        <taxon>Bacteria</taxon>
        <taxon>Candidatus Babelota</taxon>
        <taxon>Candidatus Babeliae</taxon>
        <taxon>Candidatus Babeliales</taxon>
        <taxon>Candidatus Babeliaceae</taxon>
        <taxon>Candidatus Babela</taxon>
    </lineage>
</organism>
<evidence type="ECO:0000256" key="14">
    <source>
        <dbReference type="NCBIfam" id="TIGR00414"/>
    </source>
</evidence>
<evidence type="ECO:0000256" key="9">
    <source>
        <dbReference type="ARBA" id="ARBA00022917"/>
    </source>
</evidence>
<dbReference type="InterPro" id="IPR010978">
    <property type="entry name" value="tRNA-bd_arm"/>
</dbReference>
<evidence type="ECO:0000256" key="1">
    <source>
        <dbReference type="ARBA" id="ARBA00004496"/>
    </source>
</evidence>
<dbReference type="PROSITE" id="PS50862">
    <property type="entry name" value="AA_TRNA_LIGASE_II"/>
    <property type="match status" value="1"/>
</dbReference>
<dbReference type="InterPro" id="IPR002314">
    <property type="entry name" value="aa-tRNA-synt_IIb"/>
</dbReference>
<dbReference type="GO" id="GO:0005737">
    <property type="term" value="C:cytoplasm"/>
    <property type="evidence" value="ECO:0007669"/>
    <property type="project" value="UniProtKB-SubCell"/>
</dbReference>
<comment type="pathway">
    <text evidence="2">Aminoacyl-tRNA biosynthesis; selenocysteinyl-tRNA(Sec) biosynthesis; L-seryl-tRNA(Sec) from L-serine and tRNA(Sec): step 1/1.</text>
</comment>
<dbReference type="GO" id="GO:0005524">
    <property type="term" value="F:ATP binding"/>
    <property type="evidence" value="ECO:0007669"/>
    <property type="project" value="UniProtKB-KW"/>
</dbReference>
<comment type="catalytic activity">
    <reaction evidence="13">
        <text>tRNA(Ser) + L-serine + ATP = L-seryl-tRNA(Ser) + AMP + diphosphate + H(+)</text>
        <dbReference type="Rhea" id="RHEA:12292"/>
        <dbReference type="Rhea" id="RHEA-COMP:9669"/>
        <dbReference type="Rhea" id="RHEA-COMP:9703"/>
        <dbReference type="ChEBI" id="CHEBI:15378"/>
        <dbReference type="ChEBI" id="CHEBI:30616"/>
        <dbReference type="ChEBI" id="CHEBI:33019"/>
        <dbReference type="ChEBI" id="CHEBI:33384"/>
        <dbReference type="ChEBI" id="CHEBI:78442"/>
        <dbReference type="ChEBI" id="CHEBI:78533"/>
        <dbReference type="ChEBI" id="CHEBI:456215"/>
        <dbReference type="EC" id="6.1.1.11"/>
    </reaction>
</comment>
<evidence type="ECO:0000256" key="15">
    <source>
        <dbReference type="PIRSR" id="PIRSR001529-1"/>
    </source>
</evidence>
<dbReference type="PIRSF" id="PIRSF001529">
    <property type="entry name" value="Ser-tRNA-synth_IIa"/>
    <property type="match status" value="1"/>
</dbReference>
<feature type="binding site" evidence="15">
    <location>
        <position position="254"/>
    </location>
    <ligand>
        <name>L-serine</name>
        <dbReference type="ChEBI" id="CHEBI:33384"/>
    </ligand>
</feature>
<evidence type="ECO:0000256" key="3">
    <source>
        <dbReference type="ARBA" id="ARBA00010728"/>
    </source>
</evidence>
<dbReference type="PANTHER" id="PTHR43697">
    <property type="entry name" value="SERYL-TRNA SYNTHETASE"/>
    <property type="match status" value="1"/>
</dbReference>
<dbReference type="InterPro" id="IPR045864">
    <property type="entry name" value="aa-tRNA-synth_II/BPL/LPL"/>
</dbReference>
<feature type="binding site" evidence="15">
    <location>
        <position position="277"/>
    </location>
    <ligand>
        <name>L-serine</name>
        <dbReference type="ChEBI" id="CHEBI:33384"/>
    </ligand>
</feature>
<keyword evidence="20" id="KW-1185">Reference proteome</keyword>
<dbReference type="InterPro" id="IPR033729">
    <property type="entry name" value="SerRS_core"/>
</dbReference>
<dbReference type="HOGENOM" id="CLU_023797_1_1_7"/>
<feature type="binding site" evidence="16">
    <location>
        <begin position="254"/>
        <end position="256"/>
    </location>
    <ligand>
        <name>ATP</name>
        <dbReference type="ChEBI" id="CHEBI:30616"/>
    </ligand>
</feature>
<evidence type="ECO:0000256" key="16">
    <source>
        <dbReference type="PIRSR" id="PIRSR001529-2"/>
    </source>
</evidence>
<dbReference type="GO" id="GO:0004828">
    <property type="term" value="F:serine-tRNA ligase activity"/>
    <property type="evidence" value="ECO:0007669"/>
    <property type="project" value="UniProtKB-UniRule"/>
</dbReference>
<evidence type="ECO:0000313" key="19">
    <source>
        <dbReference type="EMBL" id="CDK30980.1"/>
    </source>
</evidence>
<dbReference type="SUPFAM" id="SSF55681">
    <property type="entry name" value="Class II aaRS and biotin synthetases"/>
    <property type="match status" value="1"/>
</dbReference>
<keyword evidence="7" id="KW-0547">Nucleotide-binding</keyword>
<evidence type="ECO:0000256" key="10">
    <source>
        <dbReference type="ARBA" id="ARBA00023146"/>
    </source>
</evidence>
<comment type="subcellular location">
    <subcellularLocation>
        <location evidence="1">Cytoplasm</location>
    </subcellularLocation>
</comment>
<evidence type="ECO:0000259" key="18">
    <source>
        <dbReference type="PROSITE" id="PS50862"/>
    </source>
</evidence>
<evidence type="ECO:0000256" key="6">
    <source>
        <dbReference type="ARBA" id="ARBA00022598"/>
    </source>
</evidence>
<comment type="similarity">
    <text evidence="3">Belongs to the class-II aminoacyl-tRNA synthetase family. Type-1 seryl-tRNA synthetase subfamily.</text>
</comment>
<dbReference type="KEGG" id="dpb:BABL1_gene_114"/>
<dbReference type="Gene3D" id="1.10.287.40">
    <property type="entry name" value="Serine-tRNA synthetase, tRNA binding domain"/>
    <property type="match status" value="1"/>
</dbReference>
<dbReference type="EC" id="6.1.1.11" evidence="4 14"/>
<dbReference type="InterPro" id="IPR006195">
    <property type="entry name" value="aa-tRNA-synth_II"/>
</dbReference>
<keyword evidence="5" id="KW-0963">Cytoplasm</keyword>
<reference evidence="19 20" key="1">
    <citation type="journal article" date="2015" name="Biol. Direct">
        <title>Babela massiliensis, a representative of a widespread bacterial phylum with unusual adaptations to parasitism in amoebae.</title>
        <authorList>
            <person name="Pagnier I."/>
            <person name="Yutin N."/>
            <person name="Croce O."/>
            <person name="Makarova K.S."/>
            <person name="Wolf Y.I."/>
            <person name="Benamar S."/>
            <person name="Raoult D."/>
            <person name="Koonin E.V."/>
            <person name="La Scola B."/>
        </authorList>
    </citation>
    <scope>NUCLEOTIDE SEQUENCE [LARGE SCALE GENOMIC DNA]</scope>
    <source>
        <strain evidence="20">BABL1</strain>
    </source>
</reference>
<dbReference type="InterPro" id="IPR015866">
    <property type="entry name" value="Ser-tRNA-synth_1_N"/>
</dbReference>
<evidence type="ECO:0000313" key="20">
    <source>
        <dbReference type="Proteomes" id="UP000018769"/>
    </source>
</evidence>
<evidence type="ECO:0000256" key="7">
    <source>
        <dbReference type="ARBA" id="ARBA00022741"/>
    </source>
</evidence>
<dbReference type="PATRIC" id="fig|673862.3.peg.870"/>
<dbReference type="Pfam" id="PF02403">
    <property type="entry name" value="Seryl_tRNA_N"/>
    <property type="match status" value="1"/>
</dbReference>
<dbReference type="InterPro" id="IPR002317">
    <property type="entry name" value="Ser-tRNA-ligase_type_1"/>
</dbReference>
<evidence type="ECO:0000256" key="8">
    <source>
        <dbReference type="ARBA" id="ARBA00022840"/>
    </source>
</evidence>
<dbReference type="OrthoDB" id="9804647at2"/>
<dbReference type="eggNOG" id="COG0172">
    <property type="taxonomic scope" value="Bacteria"/>
</dbReference>
<feature type="binding site" evidence="15">
    <location>
        <position position="373"/>
    </location>
    <ligand>
        <name>L-serine</name>
        <dbReference type="ChEBI" id="CHEBI:33384"/>
    </ligand>
</feature>
<evidence type="ECO:0000256" key="11">
    <source>
        <dbReference type="ARBA" id="ARBA00039158"/>
    </source>
</evidence>
<protein>
    <recommendedName>
        <fullName evidence="11 14">Serine--tRNA ligase</fullName>
        <ecNumber evidence="4 14">6.1.1.11</ecNumber>
    </recommendedName>
</protein>
<dbReference type="Proteomes" id="UP000018769">
    <property type="component" value="Chromosome I"/>
</dbReference>
<dbReference type="STRING" id="673862.BABL1_gene_114"/>
<evidence type="ECO:0000256" key="12">
    <source>
        <dbReference type="ARBA" id="ARBA00047929"/>
    </source>
</evidence>
<evidence type="ECO:0000256" key="2">
    <source>
        <dbReference type="ARBA" id="ARBA00005045"/>
    </source>
</evidence>
<dbReference type="PRINTS" id="PR00981">
    <property type="entry name" value="TRNASYNTHSER"/>
</dbReference>
<keyword evidence="10 19" id="KW-0030">Aminoacyl-tRNA synthetase</keyword>
<keyword evidence="8 16" id="KW-0067">ATP-binding</keyword>
<evidence type="ECO:0000256" key="4">
    <source>
        <dbReference type="ARBA" id="ARBA00012840"/>
    </source>
</evidence>
<dbReference type="EMBL" id="HG793133">
    <property type="protein sequence ID" value="CDK30980.1"/>
    <property type="molecule type" value="Genomic_DNA"/>
</dbReference>
<evidence type="ECO:0000256" key="13">
    <source>
        <dbReference type="ARBA" id="ARBA00048823"/>
    </source>
</evidence>
<evidence type="ECO:0000256" key="5">
    <source>
        <dbReference type="ARBA" id="ARBA00022490"/>
    </source>
</evidence>
<feature type="binding site" evidence="15">
    <location>
        <position position="223"/>
    </location>
    <ligand>
        <name>L-serine</name>
        <dbReference type="ChEBI" id="CHEBI:33384"/>
    </ligand>
</feature>
<feature type="domain" description="Aminoacyl-transfer RNA synthetases class-II family profile" evidence="18">
    <location>
        <begin position="167"/>
        <end position="400"/>
    </location>
</feature>
<dbReference type="Gene3D" id="3.30.930.10">
    <property type="entry name" value="Bira Bifunctional Protein, Domain 2"/>
    <property type="match status" value="1"/>
</dbReference>
<feature type="coiled-coil region" evidence="17">
    <location>
        <begin position="30"/>
        <end position="57"/>
    </location>
</feature>
<comment type="catalytic activity">
    <reaction evidence="12">
        <text>tRNA(Sec) + L-serine + ATP = L-seryl-tRNA(Sec) + AMP + diphosphate + H(+)</text>
        <dbReference type="Rhea" id="RHEA:42580"/>
        <dbReference type="Rhea" id="RHEA-COMP:9742"/>
        <dbReference type="Rhea" id="RHEA-COMP:10128"/>
        <dbReference type="ChEBI" id="CHEBI:15378"/>
        <dbReference type="ChEBI" id="CHEBI:30616"/>
        <dbReference type="ChEBI" id="CHEBI:33019"/>
        <dbReference type="ChEBI" id="CHEBI:33384"/>
        <dbReference type="ChEBI" id="CHEBI:78442"/>
        <dbReference type="ChEBI" id="CHEBI:78533"/>
        <dbReference type="ChEBI" id="CHEBI:456215"/>
        <dbReference type="EC" id="6.1.1.11"/>
    </reaction>
</comment>
<dbReference type="Pfam" id="PF00587">
    <property type="entry name" value="tRNA-synt_2b"/>
    <property type="match status" value="1"/>
</dbReference>
<feature type="binding site" evidence="16">
    <location>
        <begin position="341"/>
        <end position="344"/>
    </location>
    <ligand>
        <name>ATP</name>
        <dbReference type="ChEBI" id="CHEBI:30616"/>
    </ligand>
</feature>
<dbReference type="RefSeq" id="WP_023792946.1">
    <property type="nucleotide sequence ID" value="NC_023003.1"/>
</dbReference>
<dbReference type="AlphaFoldDB" id="V6DHF7"/>
<keyword evidence="9" id="KW-0648">Protein biosynthesis</keyword>
<dbReference type="NCBIfam" id="TIGR00414">
    <property type="entry name" value="serS"/>
    <property type="match status" value="1"/>
</dbReference>
<dbReference type="GO" id="GO:0006434">
    <property type="term" value="P:seryl-tRNA aminoacylation"/>
    <property type="evidence" value="ECO:0007669"/>
    <property type="project" value="UniProtKB-UniRule"/>
</dbReference>
<name>V6DHF7_9BACT</name>
<sequence>MIDLTFLRDNTQNFIDLIKRKDPDFDVDKLISLDKSLRKLKSEVEELRHKKNELANQGKKGVTKELIEQSKHVGQLLKEKEPELDNLEKEFENLYLMCPNVIDIDVPSGNKESNLMVKEYLDKPQFNFDIKNHVELGKINDWFDFEAAVKMTASNFALYKNQGVKLVYSLMMYMLNNNIKHGYSPILPPYLVNEKALIGASNFPRFKEEVYAIEKDQLYLTPTSEVNLTSIYRDQILDNNELPIRMTAWTSCFRREAGGYGAAERGLIRIHQFEKCELYTICRPEISKQEQERMLNCAEDILKSLGLHYRIMLLAAQDTSFASSKTYDIEVWMPAQGIYKEVSSISNCTDFQSRRSKIRYSNDSKTKLVHTLNGSSLALPRLLVALMETYQKPDGTVEIPQVLKSVVINTF</sequence>